<keyword evidence="3" id="KW-1185">Reference proteome</keyword>
<reference evidence="2" key="1">
    <citation type="submission" date="2016-06" db="EMBL/GenBank/DDBJ databases">
        <title>Draft Genome sequence of the fungus Inonotus baumii.</title>
        <authorList>
            <person name="Zhu H."/>
            <person name="Lin W."/>
        </authorList>
    </citation>
    <scope>NUCLEOTIDE SEQUENCE</scope>
    <source>
        <strain evidence="2">821</strain>
    </source>
</reference>
<dbReference type="AlphaFoldDB" id="A0A9Q5HVL6"/>
<dbReference type="OrthoDB" id="3046318at2759"/>
<organism evidence="2 3">
    <name type="scientific">Sanghuangporus baumii</name>
    <name type="common">Phellinus baumii</name>
    <dbReference type="NCBI Taxonomy" id="108892"/>
    <lineage>
        <taxon>Eukaryota</taxon>
        <taxon>Fungi</taxon>
        <taxon>Dikarya</taxon>
        <taxon>Basidiomycota</taxon>
        <taxon>Agaricomycotina</taxon>
        <taxon>Agaricomycetes</taxon>
        <taxon>Hymenochaetales</taxon>
        <taxon>Hymenochaetaceae</taxon>
        <taxon>Sanghuangporus</taxon>
    </lineage>
</organism>
<accession>A0A9Q5HVL6</accession>
<keyword evidence="1" id="KW-1133">Transmembrane helix</keyword>
<evidence type="ECO:0000313" key="3">
    <source>
        <dbReference type="Proteomes" id="UP000757232"/>
    </source>
</evidence>
<feature type="transmembrane region" description="Helical" evidence="1">
    <location>
        <begin position="6"/>
        <end position="28"/>
    </location>
</feature>
<feature type="transmembrane region" description="Helical" evidence="1">
    <location>
        <begin position="264"/>
        <end position="282"/>
    </location>
</feature>
<evidence type="ECO:0000256" key="1">
    <source>
        <dbReference type="SAM" id="Phobius"/>
    </source>
</evidence>
<gene>
    <name evidence="2" type="ORF">A7U60_g6005</name>
</gene>
<feature type="transmembrane region" description="Helical" evidence="1">
    <location>
        <begin position="235"/>
        <end position="258"/>
    </location>
</feature>
<dbReference type="EMBL" id="LNZH02000198">
    <property type="protein sequence ID" value="OCB86832.1"/>
    <property type="molecule type" value="Genomic_DNA"/>
</dbReference>
<keyword evidence="1" id="KW-0812">Transmembrane</keyword>
<feature type="transmembrane region" description="Helical" evidence="1">
    <location>
        <begin position="193"/>
        <end position="214"/>
    </location>
</feature>
<keyword evidence="1" id="KW-0472">Membrane</keyword>
<sequence length="362" mass="40112">MPDSTLVTFFFFFQIFGGQFGMALILGTVALSKNVKKHPLLVNFLASWMLYSISFCLLLYTGHQFDDQKPVLLCVLQLSMVYGSAISTPLAGLALIFNIWLMASRLIHFSSGGNLEDEVDEVPVSSEKGYHAPGEKRTPSWVTIMLIIIPYSAYIITVLFFLVEESRNMDRVHRGQESIYCSLDSDQEGAVPYIVALIVLACVIIEALVVVKLVKFRKTSKRPKAKLAADAFVRLFIRIGILTLYGILSLMAAITFWFKANRQFAFAHAVQAMLPTAAFLIFGTQRDLLIAWGIMPLWNRLSGKKSPAASPDRYEISHTSEANSIAQKPLPELPRLIRVSTMMAPTRPPAIFAGAPSGSVLS</sequence>
<feature type="transmembrane region" description="Helical" evidence="1">
    <location>
        <begin position="40"/>
        <end position="60"/>
    </location>
</feature>
<comment type="caution">
    <text evidence="2">The sequence shown here is derived from an EMBL/GenBank/DDBJ whole genome shotgun (WGS) entry which is preliminary data.</text>
</comment>
<evidence type="ECO:0000313" key="2">
    <source>
        <dbReference type="EMBL" id="OCB86832.1"/>
    </source>
</evidence>
<feature type="transmembrane region" description="Helical" evidence="1">
    <location>
        <begin position="80"/>
        <end position="101"/>
    </location>
</feature>
<protein>
    <submittedName>
        <fullName evidence="2">Uncharacterized protein</fullName>
    </submittedName>
</protein>
<dbReference type="Proteomes" id="UP000757232">
    <property type="component" value="Unassembled WGS sequence"/>
</dbReference>
<feature type="transmembrane region" description="Helical" evidence="1">
    <location>
        <begin position="141"/>
        <end position="163"/>
    </location>
</feature>
<proteinExistence type="predicted"/>
<name>A0A9Q5HVL6_SANBA</name>